<feature type="domain" description="Rad50/SbcC-type AAA" evidence="2">
    <location>
        <begin position="5"/>
        <end position="59"/>
    </location>
</feature>
<dbReference type="GO" id="GO:0006302">
    <property type="term" value="P:double-strand break repair"/>
    <property type="evidence" value="ECO:0007669"/>
    <property type="project" value="InterPro"/>
</dbReference>
<evidence type="ECO:0000313" key="4">
    <source>
        <dbReference type="EMBL" id="VFR37036.1"/>
    </source>
</evidence>
<dbReference type="SUPFAM" id="SSF52540">
    <property type="entry name" value="P-loop containing nucleoside triphosphate hydrolases"/>
    <property type="match status" value="1"/>
</dbReference>
<dbReference type="InterPro" id="IPR038729">
    <property type="entry name" value="Rad50/SbcC_AAA"/>
</dbReference>
<dbReference type="GO" id="GO:0016887">
    <property type="term" value="F:ATP hydrolysis activity"/>
    <property type="evidence" value="ECO:0007669"/>
    <property type="project" value="InterPro"/>
</dbReference>
<sequence>MKIQSIEIQNFQSLRAVHLPITTPLVLVGGDNEAGKSSLCEAIRMALLGENGRVDYKKDMGQLVTDGATDGVITVETAGGGVSVLLPDGKQHGTLPETEHPALPYVLEPRRFAAASADDRRTLMFRVTGTSASSAVVLGKLKERGCDETLASGILPMLRAGFPAAKEFADGKARDAKANWRAVTGEAWGSKKAEGWQAAKPDFDQAMLTTLSAELDQLSTKVGEQQQHLGGLREKSNAYATRKAQAERREAQAHKLPSLRTKLATDEAGLAEWEGKVTALQARAGTGPREGLVHDLARCLAQLWASEASKNVAFGIGLDVKGAIAEYERQHGKLDASGDPEAAAALPKAIESRDLMKRSVANDKRDIAAVEAAAADQDASAVECVEPADVQVAQAELQRLQIAQREVQQRRQALLDAQRVVQECDGKTQAAAAHHAEVAQWLKVSEAMAPDGIPSELLAAALGPVNKLLGELSTLAGWTPVSIDDDLTIRCGARFYRQQSASAQWRADTILALALAELSGLRVALLDAFDILNMAGRGQVLDLLDELAVAGRVDTVILLGTLKAPTAAPTDAYVSHWIEGGRLLVGEQLREAA</sequence>
<evidence type="ECO:0000259" key="2">
    <source>
        <dbReference type="Pfam" id="PF13476"/>
    </source>
</evidence>
<organism evidence="3">
    <name type="scientific">plant metagenome</name>
    <dbReference type="NCBI Taxonomy" id="1297885"/>
    <lineage>
        <taxon>unclassified sequences</taxon>
        <taxon>metagenomes</taxon>
        <taxon>organismal metagenomes</taxon>
    </lineage>
</organism>
<dbReference type="EMBL" id="CAADHZ010000027">
    <property type="protein sequence ID" value="VFR37036.1"/>
    <property type="molecule type" value="Genomic_DNA"/>
</dbReference>
<dbReference type="AlphaFoldDB" id="A0A484P762"/>
<keyword evidence="1" id="KW-0175">Coiled coil</keyword>
<dbReference type="PANTHER" id="PTHR32114:SF2">
    <property type="entry name" value="ABC TRANSPORTER ABCH.3"/>
    <property type="match status" value="1"/>
</dbReference>
<dbReference type="EMBL" id="CAADIB010000003">
    <property type="protein sequence ID" value="VFR20267.1"/>
    <property type="molecule type" value="Genomic_DNA"/>
</dbReference>
<proteinExistence type="predicted"/>
<dbReference type="Pfam" id="PF13476">
    <property type="entry name" value="AAA_23"/>
    <property type="match status" value="1"/>
</dbReference>
<dbReference type="InterPro" id="IPR027417">
    <property type="entry name" value="P-loop_NTPase"/>
</dbReference>
<dbReference type="Gene3D" id="3.40.50.300">
    <property type="entry name" value="P-loop containing nucleotide triphosphate hydrolases"/>
    <property type="match status" value="1"/>
</dbReference>
<dbReference type="PANTHER" id="PTHR32114">
    <property type="entry name" value="ABC TRANSPORTER ABCH.3"/>
    <property type="match status" value="1"/>
</dbReference>
<protein>
    <recommendedName>
        <fullName evidence="2">Rad50/SbcC-type AAA domain-containing protein</fullName>
    </recommendedName>
</protein>
<feature type="coiled-coil region" evidence="1">
    <location>
        <begin position="390"/>
        <end position="417"/>
    </location>
</feature>
<name>A0A484P762_9ZZZZ</name>
<accession>A0A484P762</accession>
<evidence type="ECO:0000313" key="3">
    <source>
        <dbReference type="EMBL" id="VFR20267.1"/>
    </source>
</evidence>
<reference evidence="3" key="1">
    <citation type="submission" date="2019-03" db="EMBL/GenBank/DDBJ databases">
        <authorList>
            <person name="Danneels B."/>
        </authorList>
    </citation>
    <scope>NUCLEOTIDE SEQUENCE</scope>
</reference>
<evidence type="ECO:0000256" key="1">
    <source>
        <dbReference type="SAM" id="Coils"/>
    </source>
</evidence>
<gene>
    <name evidence="4" type="ORF">ANDO1_1731</name>
    <name evidence="3" type="ORF">ANDO2_1638</name>
</gene>